<keyword evidence="8" id="KW-1278">Translocase</keyword>
<evidence type="ECO:0000259" key="18">
    <source>
        <dbReference type="Pfam" id="PF00662"/>
    </source>
</evidence>
<comment type="function">
    <text evidence="16">Core subunit of the mitochondrial membrane respiratory chain NADH dehydrogenase (Complex I) which catalyzes electron transfer from NADH through the respiratory chain, using ubiquinone as an electron acceptor. Essential for the catalytic activity and assembly of complex I.</text>
</comment>
<keyword evidence="12 16" id="KW-0830">Ubiquinone</keyword>
<evidence type="ECO:0000259" key="19">
    <source>
        <dbReference type="Pfam" id="PF06455"/>
    </source>
</evidence>
<evidence type="ECO:0000256" key="12">
    <source>
        <dbReference type="ARBA" id="ARBA00023075"/>
    </source>
</evidence>
<feature type="transmembrane region" description="Helical" evidence="16">
    <location>
        <begin position="527"/>
        <end position="552"/>
    </location>
</feature>
<evidence type="ECO:0000256" key="7">
    <source>
        <dbReference type="ARBA" id="ARBA00022792"/>
    </source>
</evidence>
<evidence type="ECO:0000256" key="16">
    <source>
        <dbReference type="RuleBase" id="RU003404"/>
    </source>
</evidence>
<dbReference type="NCBIfam" id="TIGR01974">
    <property type="entry name" value="NDH_I_L"/>
    <property type="match status" value="1"/>
</dbReference>
<feature type="transmembrane region" description="Helical" evidence="16">
    <location>
        <begin position="343"/>
        <end position="360"/>
    </location>
</feature>
<feature type="transmembrane region" description="Helical" evidence="16">
    <location>
        <begin position="282"/>
        <end position="305"/>
    </location>
</feature>
<evidence type="ECO:0000256" key="3">
    <source>
        <dbReference type="ARBA" id="ARBA00021096"/>
    </source>
</evidence>
<evidence type="ECO:0000256" key="8">
    <source>
        <dbReference type="ARBA" id="ARBA00022967"/>
    </source>
</evidence>
<evidence type="ECO:0000256" key="2">
    <source>
        <dbReference type="ARBA" id="ARBA00012944"/>
    </source>
</evidence>
<dbReference type="PANTHER" id="PTHR42829">
    <property type="entry name" value="NADH-UBIQUINONE OXIDOREDUCTASE CHAIN 5"/>
    <property type="match status" value="1"/>
</dbReference>
<keyword evidence="9" id="KW-0249">Electron transport</keyword>
<evidence type="ECO:0000256" key="4">
    <source>
        <dbReference type="ARBA" id="ARBA00022448"/>
    </source>
</evidence>
<evidence type="ECO:0000256" key="13">
    <source>
        <dbReference type="ARBA" id="ARBA00023128"/>
    </source>
</evidence>
<feature type="domain" description="NADH:quinone oxidoreductase/Mrp antiporter transmembrane" evidence="17">
    <location>
        <begin position="130"/>
        <end position="413"/>
    </location>
</feature>
<dbReference type="EMBL" id="MG787097">
    <property type="protein sequence ID" value="AVK39541.1"/>
    <property type="molecule type" value="Genomic_DNA"/>
</dbReference>
<dbReference type="PANTHER" id="PTHR42829:SF2">
    <property type="entry name" value="NADH-UBIQUINONE OXIDOREDUCTASE CHAIN 5"/>
    <property type="match status" value="1"/>
</dbReference>
<comment type="similarity">
    <text evidence="16">Belongs to the complex I subunit 5 family.</text>
</comment>
<dbReference type="NCBIfam" id="NF005141">
    <property type="entry name" value="PRK06590.1"/>
    <property type="match status" value="1"/>
</dbReference>
<reference evidence="20" key="1">
    <citation type="journal article" date="2018" name="Mitochondrial DNA Part B Resour">
        <title>Complete mitochondrial genomes of six species of the freshwater red algal order Batrachospermales (Rhodophyta).</title>
        <authorList>
            <person name="Paiano M.O."/>
            <person name="Del Cortona A."/>
            <person name="Costa J.F."/>
            <person name="Liu S.-L."/>
            <person name="Verbruggen H."/>
            <person name="De Clerck O."/>
            <person name="Necchi O."/>
        </authorList>
    </citation>
    <scope>NUCLEOTIDE SEQUENCE</scope>
    <source>
        <strain evidence="20">HEC3068</strain>
    </source>
</reference>
<feature type="transmembrane region" description="Helical" evidence="16">
    <location>
        <begin position="251"/>
        <end position="270"/>
    </location>
</feature>
<dbReference type="AlphaFoldDB" id="A0A343UXY4"/>
<dbReference type="PRINTS" id="PR01434">
    <property type="entry name" value="NADHDHGNASE5"/>
</dbReference>
<dbReference type="Pfam" id="PF06455">
    <property type="entry name" value="NADH5_C"/>
    <property type="match status" value="2"/>
</dbReference>
<dbReference type="GO" id="GO:0003954">
    <property type="term" value="F:NADH dehydrogenase activity"/>
    <property type="evidence" value="ECO:0007669"/>
    <property type="project" value="TreeGrafter"/>
</dbReference>
<feature type="transmembrane region" description="Helical" evidence="16">
    <location>
        <begin position="311"/>
        <end position="331"/>
    </location>
</feature>
<gene>
    <name evidence="20" type="primary">nad5</name>
</gene>
<keyword evidence="14 16" id="KW-0472">Membrane</keyword>
<reference evidence="20" key="2">
    <citation type="submission" date="2018-01" db="EMBL/GenBank/DDBJ databases">
        <authorList>
            <person name="Gaut B.S."/>
            <person name="Morton B.R."/>
            <person name="Clegg M.T."/>
            <person name="Duvall M.R."/>
        </authorList>
    </citation>
    <scope>NUCLEOTIDE SEQUENCE</scope>
    <source>
        <strain evidence="20">HEC3068</strain>
    </source>
</reference>
<keyword evidence="11 16" id="KW-0520">NAD</keyword>
<dbReference type="InterPro" id="IPR003945">
    <property type="entry name" value="NU5C-like"/>
</dbReference>
<keyword evidence="10 16" id="KW-1133">Transmembrane helix</keyword>
<feature type="transmembrane region" description="Helical" evidence="16">
    <location>
        <begin position="113"/>
        <end position="130"/>
    </location>
</feature>
<evidence type="ECO:0000256" key="10">
    <source>
        <dbReference type="ARBA" id="ARBA00022989"/>
    </source>
</evidence>
<accession>A0A343UXY4</accession>
<keyword evidence="7" id="KW-0999">Mitochondrion inner membrane</keyword>
<dbReference type="GO" id="GO:0015990">
    <property type="term" value="P:electron transport coupled proton transport"/>
    <property type="evidence" value="ECO:0007669"/>
    <property type="project" value="TreeGrafter"/>
</dbReference>
<keyword evidence="4 16" id="KW-0813">Transport</keyword>
<dbReference type="Gene3D" id="1.20.5.2700">
    <property type="match status" value="1"/>
</dbReference>
<feature type="transmembrane region" description="Helical" evidence="16">
    <location>
        <begin position="219"/>
        <end position="239"/>
    </location>
</feature>
<evidence type="ECO:0000256" key="5">
    <source>
        <dbReference type="ARBA" id="ARBA00022660"/>
    </source>
</evidence>
<name>A0A343UXY4_9FLOR</name>
<keyword evidence="13 16" id="KW-0496">Mitochondrion</keyword>
<evidence type="ECO:0000256" key="6">
    <source>
        <dbReference type="ARBA" id="ARBA00022692"/>
    </source>
</evidence>
<dbReference type="InterPro" id="IPR018393">
    <property type="entry name" value="NADHpl_OxRdtase_5_subgr"/>
</dbReference>
<dbReference type="GO" id="GO:0008137">
    <property type="term" value="F:NADH dehydrogenase (ubiquinone) activity"/>
    <property type="evidence" value="ECO:0007669"/>
    <property type="project" value="UniProtKB-EC"/>
</dbReference>
<feature type="transmembrane region" description="Helical" evidence="16">
    <location>
        <begin position="421"/>
        <end position="445"/>
    </location>
</feature>
<dbReference type="EC" id="7.1.1.2" evidence="2 16"/>
<dbReference type="InterPro" id="IPR010934">
    <property type="entry name" value="NADH_DH_su5_C"/>
</dbReference>
<feature type="transmembrane region" description="Helical" evidence="16">
    <location>
        <begin position="29"/>
        <end position="48"/>
    </location>
</feature>
<comment type="catalytic activity">
    <reaction evidence="15 16">
        <text>a ubiquinone + NADH + 5 H(+)(in) = a ubiquinol + NAD(+) + 4 H(+)(out)</text>
        <dbReference type="Rhea" id="RHEA:29091"/>
        <dbReference type="Rhea" id="RHEA-COMP:9565"/>
        <dbReference type="Rhea" id="RHEA-COMP:9566"/>
        <dbReference type="ChEBI" id="CHEBI:15378"/>
        <dbReference type="ChEBI" id="CHEBI:16389"/>
        <dbReference type="ChEBI" id="CHEBI:17976"/>
        <dbReference type="ChEBI" id="CHEBI:57540"/>
        <dbReference type="ChEBI" id="CHEBI:57945"/>
        <dbReference type="EC" id="7.1.1.2"/>
    </reaction>
</comment>
<geneLocation type="mitochondrion" evidence="20"/>
<protein>
    <recommendedName>
        <fullName evidence="3 16">NADH-ubiquinone oxidoreductase chain 5</fullName>
        <ecNumber evidence="2 16">7.1.1.2</ecNumber>
    </recommendedName>
</protein>
<feature type="transmembrane region" description="Helical" evidence="16">
    <location>
        <begin position="465"/>
        <end position="483"/>
    </location>
</feature>
<evidence type="ECO:0000256" key="14">
    <source>
        <dbReference type="ARBA" id="ARBA00023136"/>
    </source>
</evidence>
<dbReference type="GO" id="GO:0042773">
    <property type="term" value="P:ATP synthesis coupled electron transport"/>
    <property type="evidence" value="ECO:0007669"/>
    <property type="project" value="InterPro"/>
</dbReference>
<feature type="transmembrane region" description="Helical" evidence="16">
    <location>
        <begin position="380"/>
        <end position="400"/>
    </location>
</feature>
<evidence type="ECO:0000313" key="20">
    <source>
        <dbReference type="EMBL" id="AVK39541.1"/>
    </source>
</evidence>
<keyword evidence="6 16" id="KW-0812">Transmembrane</keyword>
<feature type="transmembrane region" description="Helical" evidence="16">
    <location>
        <begin position="167"/>
        <end position="188"/>
    </location>
</feature>
<proteinExistence type="inferred from homology"/>
<feature type="domain" description="NADH-Ubiquinone oxidoreductase (complex I) chain 5 N-terminal" evidence="18">
    <location>
        <begin position="64"/>
        <end position="114"/>
    </location>
</feature>
<feature type="transmembrane region" description="Helical" evidence="16">
    <location>
        <begin position="80"/>
        <end position="101"/>
    </location>
</feature>
<dbReference type="GO" id="GO:0005743">
    <property type="term" value="C:mitochondrial inner membrane"/>
    <property type="evidence" value="ECO:0007669"/>
    <property type="project" value="UniProtKB-SubCell"/>
</dbReference>
<evidence type="ECO:0000256" key="9">
    <source>
        <dbReference type="ARBA" id="ARBA00022982"/>
    </source>
</evidence>
<dbReference type="Pfam" id="PF00361">
    <property type="entry name" value="Proton_antipo_M"/>
    <property type="match status" value="1"/>
</dbReference>
<keyword evidence="5" id="KW-0679">Respiratory chain</keyword>
<dbReference type="InterPro" id="IPR001516">
    <property type="entry name" value="Proton_antipo_N"/>
</dbReference>
<sequence length="669" mass="74897">MYLIIIVFPLLGALITGFAGRWLGHYGAALFSTVCVVISFLLSLLSFYEVGLAGVPCYLTLFTWIDSGTFKVNWSFLFDSLTVVMLVIITFISSLVHIYSIKYMEEDPHTPRFMAYLEIFTFFMIMLVTANNLVQLFLGWEGVGLASYLLINFWYTRLSANQSAIKALVVNRVGDIGLSLGILTLFYMFRSVEYSTIFACTPFFTDYYFCVFNSKIHGLSLVGVFLFIGALGKSAQLGLHTWLPDAMEGPTPVSALIHAATMVTAGVFLMTRFSPLLEYTPFLLFTLTVFGSLTAFFAAIVGTFQNDIKKVIAYSTCSQLGYMILACGLSNYQVGMFHLSNHAFFKALLFLSAGSVIHAVSDEQDMRRMGSLVKLLPLTYSLMLIGSLALAGFPFLAGFYSKDFILELSLVSGCSNLNLSYGLFANWLGTSAVFFTTFYSFRLIYLTFLNNSNTSRVVLSSIHESSWLMILPLAILALGSVFVGYITKDIFIGFGSDFWGSAIFTLPHNSYNLEAEWLSPGAKWIPFLVTMSAVFCASGLNIYSPAFIDGVYNKKFLWFFAFLANKKWYWDKIYNDFVVVPLMSFGYKVTFKSLDRGVIELLGPVGTSHLVRLLARRSALVQTGQLHHYIFFIVTGCFVLFTLLLPSLVLDFELNSYIIGIFWILSFFT</sequence>
<dbReference type="InterPro" id="IPR001750">
    <property type="entry name" value="ND/Mrp_TM"/>
</dbReference>
<feature type="domain" description="NADH dehydrogenase subunit 5 C-terminal" evidence="19">
    <location>
        <begin position="517"/>
        <end position="643"/>
    </location>
</feature>
<dbReference type="Pfam" id="PF00662">
    <property type="entry name" value="Proton_antipo_N"/>
    <property type="match status" value="1"/>
</dbReference>
<evidence type="ECO:0000256" key="1">
    <source>
        <dbReference type="ARBA" id="ARBA00004448"/>
    </source>
</evidence>
<comment type="subcellular location">
    <subcellularLocation>
        <location evidence="1">Mitochondrion inner membrane</location>
        <topology evidence="1">Multi-pass membrane protein</topology>
    </subcellularLocation>
</comment>
<evidence type="ECO:0000256" key="11">
    <source>
        <dbReference type="ARBA" id="ARBA00023027"/>
    </source>
</evidence>
<organism evidence="20">
    <name type="scientific">Paralemanea sp</name>
    <dbReference type="NCBI Taxonomy" id="2048601"/>
    <lineage>
        <taxon>Eukaryota</taxon>
        <taxon>Rhodophyta</taxon>
        <taxon>Florideophyceae</taxon>
        <taxon>Nemaliophycidae</taxon>
        <taxon>Batrachospermales</taxon>
        <taxon>Lemaneaceae</taxon>
        <taxon>Paralemanea</taxon>
    </lineage>
</organism>
<feature type="domain" description="NADH dehydrogenase subunit 5 C-terminal" evidence="19">
    <location>
        <begin position="439"/>
        <end position="488"/>
    </location>
</feature>
<evidence type="ECO:0000259" key="17">
    <source>
        <dbReference type="Pfam" id="PF00361"/>
    </source>
</evidence>
<evidence type="ECO:0000256" key="15">
    <source>
        <dbReference type="ARBA" id="ARBA00049551"/>
    </source>
</evidence>
<feature type="transmembrane region" description="Helical" evidence="16">
    <location>
        <begin position="626"/>
        <end position="646"/>
    </location>
</feature>
<feature type="transmembrane region" description="Helical" evidence="16">
    <location>
        <begin position="136"/>
        <end position="155"/>
    </location>
</feature>